<accession>A0A5P9K1W3</accession>
<dbReference type="KEGG" id="mico:GDR74_08030"/>
<protein>
    <submittedName>
        <fullName evidence="2">DUF533 domain-containing protein</fullName>
    </submittedName>
</protein>
<dbReference type="Gene3D" id="1.10.3680.10">
    <property type="entry name" value="TerB-like"/>
    <property type="match status" value="1"/>
</dbReference>
<dbReference type="AlphaFoldDB" id="A0A5P9K1W3"/>
<organism evidence="2 3">
    <name type="scientific">Microvirga thermotolerans</name>
    <dbReference type="NCBI Taxonomy" id="2651334"/>
    <lineage>
        <taxon>Bacteria</taxon>
        <taxon>Pseudomonadati</taxon>
        <taxon>Pseudomonadota</taxon>
        <taxon>Alphaproteobacteria</taxon>
        <taxon>Hyphomicrobiales</taxon>
        <taxon>Methylobacteriaceae</taxon>
        <taxon>Microvirga</taxon>
    </lineage>
</organism>
<gene>
    <name evidence="2" type="ORF">GDR74_08030</name>
</gene>
<dbReference type="Pfam" id="PF04391">
    <property type="entry name" value="DUF533"/>
    <property type="match status" value="1"/>
</dbReference>
<dbReference type="InterPro" id="IPR029024">
    <property type="entry name" value="TerB-like"/>
</dbReference>
<dbReference type="SUPFAM" id="SSF158682">
    <property type="entry name" value="TerB-like"/>
    <property type="match status" value="1"/>
</dbReference>
<dbReference type="CDD" id="cd07178">
    <property type="entry name" value="terB_like_YebE"/>
    <property type="match status" value="1"/>
</dbReference>
<dbReference type="InterPro" id="IPR007486">
    <property type="entry name" value="YebE"/>
</dbReference>
<feature type="compositionally biased region" description="Polar residues" evidence="1">
    <location>
        <begin position="12"/>
        <end position="33"/>
    </location>
</feature>
<keyword evidence="3" id="KW-1185">Reference proteome</keyword>
<evidence type="ECO:0000313" key="2">
    <source>
        <dbReference type="EMBL" id="QFU16174.1"/>
    </source>
</evidence>
<feature type="region of interest" description="Disordered" evidence="1">
    <location>
        <begin position="11"/>
        <end position="47"/>
    </location>
</feature>
<dbReference type="Proteomes" id="UP000325614">
    <property type="component" value="Chromosome"/>
</dbReference>
<evidence type="ECO:0000313" key="3">
    <source>
        <dbReference type="Proteomes" id="UP000325614"/>
    </source>
</evidence>
<reference evidence="2 3" key="1">
    <citation type="submission" date="2019-10" db="EMBL/GenBank/DDBJ databases">
        <title>Isolation, Identification of Microvirga thermotolerans HR1, a novel thermophilic bacterium and Comparative Genomics of the genus Microvirga.</title>
        <authorList>
            <person name="Li J."/>
            <person name="Zhang W."/>
            <person name="Lin M."/>
            <person name="Wang J."/>
        </authorList>
    </citation>
    <scope>NUCLEOTIDE SEQUENCE [LARGE SCALE GENOMIC DNA]</scope>
    <source>
        <strain evidence="2 3">HR1</strain>
    </source>
</reference>
<dbReference type="RefSeq" id="WP_152585819.1">
    <property type="nucleotide sequence ID" value="NZ_CP045423.1"/>
</dbReference>
<name>A0A5P9K1W3_9HYPH</name>
<feature type="region of interest" description="Disordered" evidence="1">
    <location>
        <begin position="104"/>
        <end position="124"/>
    </location>
</feature>
<dbReference type="EMBL" id="CP045423">
    <property type="protein sequence ID" value="QFU16174.1"/>
    <property type="molecule type" value="Genomic_DNA"/>
</dbReference>
<evidence type="ECO:0000256" key="1">
    <source>
        <dbReference type="SAM" id="MobiDB-lite"/>
    </source>
</evidence>
<sequence>MDLGSILDGLLNGQNRSGGQPSANRPGSPQGNLGSLPGNLGDLTRQISGSMGGMGGLAGGALLSLILGSKAGRSAGGSLLKAGGLAVLSAIAMKAYQDWQNRQVPGATAGPEHLPSQIPQGSGFHIGEEKDSHGREFGVALVQAMISAAKSDGHLDGEESVRIQDQIRTLGLGAEEKGFLMDVMGKPADPAAIARLAGTQAQAAELYAASLMAIGDADMAEEKAYLQQLASNLQLPPDLVAHLDAQVNGLRHRMA</sequence>
<proteinExistence type="predicted"/>